<dbReference type="EC" id="2.7.7.7" evidence="1"/>
<keyword evidence="1" id="KW-0808">Transferase</keyword>
<name>A0AC61RY93_9FIRM</name>
<comment type="caution">
    <text evidence="1">The sequence shown here is derived from an EMBL/GenBank/DDBJ whole genome shotgun (WGS) entry which is preliminary data.</text>
</comment>
<organism evidence="1 2">
    <name type="scientific">Petralouisia muris</name>
    <dbReference type="NCBI Taxonomy" id="3032872"/>
    <lineage>
        <taxon>Bacteria</taxon>
        <taxon>Bacillati</taxon>
        <taxon>Bacillota</taxon>
        <taxon>Clostridia</taxon>
        <taxon>Lachnospirales</taxon>
        <taxon>Lachnospiraceae</taxon>
        <taxon>Petralouisia</taxon>
    </lineage>
</organism>
<evidence type="ECO:0000313" key="1">
    <source>
        <dbReference type="EMBL" id="TGY96953.1"/>
    </source>
</evidence>
<sequence length="1554" mass="174927">MSKLFFEVFPDLKVPSGLENLMTEVEVTKVSSNRKRDHLRVYLLSSRLINKGNIYRLESDIRRQLFPNHDISVKIIEKFQLSGQYNPRKLMDVYKDSVMEEFRTFSLLEYNVLRMARMEFPEEDRMQLTFEDSVIARQKSEEMVEILEKIICERCGLDVKIHVDYQEPKEKKHKKNSDIQIQNEIHNIISQSSLGGRGNGQSLEPGGDWNGQQPPENGENPQIPWDTGNALASQNGEASQPPWNSGAIQHTGEAKIFQGMEDGQQQNNRKSANENNGGHSRKGSKGDKDSHSGTGGFSGKSPSYGKRRGQSYGGFKKSDNPDVVYGRDFEEEPTPIEQIAGEIGEVAVRGKVLSLDTREIRNEKTIIMFSITDFTDTIMVKMFAKNEIVPEITSHVKKGAFLKIKGITTIDRFDGELTIGSVAGMKKIPDFTTTRMDSSPQKRVELHCHTKMSDMDGVSEVKDIIKRAMKWGHKAIAITDHGDVQSFPDANHAVSPEDDFKVIYGVEAYLVDDLKQIIENPRGQKLDDAYVVFDLETTGFSPVNNRIIEIGAVKVCAGKITDRFSTFVNPQVPIPYKIEELTGIRDDMVLDAPLIEDALPEFLKFCDGAILVAHNAGFDMSFISKNCERQGLPCEYTVIDTVAMARVLLPQLNRFKLDTVAKALKISLENHHRAVDDAACTAEIFVKFIEMLKDRGITDLDAANELGNTSVENIKKLPSHHAIILAANDTGRINLYRLVSDSHLTYFHRQPRIPKSEFIKHREGLLIGSACEAGELYQAVLRGNSEEEIARLVRFYDYLEIQPLGNNEFMLRGEDPAVASEEELRNINRRIVKLGEEFHKPVVATCDVHFLDPEDEVYRRIIMAGKGFKDADNQAPLYLRTTEEMLEEFQYLGSEKAEEVVIANPGKIADMCEKISPVRPDKCPPVIENSDQMLRDICYNKAHEIYGEELPAVVYERLERELNSIISNGYAVMYIIAQKLVWKSNEDGYLVGSRGSVGSSFVATMAGITEVNPLAPHYYCSKCHYCDFESEEVKSYADAGRAGCDMPDKNCPVCGEPLRKEGFDIPFETFLGFKGNKEPDIDLNFSGEYQSKAHAYCEVIFGYGQTYRAGTIGTLADKTAFGYIRNYYEERGVRKRNCEIDRIVQGCVGIRRTTGQHPGGIIVLPLGEEIHSFTPIQHPANDMTTDIVTTHFDYHSIDHNLLKLDILGHDDPTMIRMLEDLTGIDAREIPLDDKDVMSLFQSTKALGIEPEDIGGCKLGSLGIPEFGTEFVIQMLIDTNPQSFSDLVRISGLSHGTDVWLGNAQTLIQEGKATISTAICTRDDIMTYLIGMGIESELSFTIMESVRKGKGLKPEWEEVMTSHNVPDWYIWSCKKIKYMFPKAHAAAYVMMAWRIAYCKIFHPLAYYAAFFSIRATSFSYELMCQGKEKLEYFMADYERRKDTLTKKEQDTVKDMKIVQEMHARGFEFVPLDLFSAQAHAFQIVEGKLMPSLDSIEGLGDKAAEAVVEAAKDGPFLSKDDFRQRTKVSKSVIDLMGDLGILGNLPESNQLSLFDF</sequence>
<dbReference type="EMBL" id="SRYA01000011">
    <property type="protein sequence ID" value="TGY96953.1"/>
    <property type="molecule type" value="Genomic_DNA"/>
</dbReference>
<proteinExistence type="predicted"/>
<accession>A0AC61RY93</accession>
<gene>
    <name evidence="1" type="ORF">E5329_06950</name>
</gene>
<evidence type="ECO:0000313" key="2">
    <source>
        <dbReference type="Proteomes" id="UP000304953"/>
    </source>
</evidence>
<keyword evidence="2" id="KW-1185">Reference proteome</keyword>
<protein>
    <submittedName>
        <fullName evidence="1">PolC-type DNA polymerase III</fullName>
        <ecNumber evidence="1">2.7.7.7</ecNumber>
    </submittedName>
</protein>
<reference evidence="1" key="1">
    <citation type="submission" date="2019-04" db="EMBL/GenBank/DDBJ databases">
        <title>Microbes associate with the intestines of laboratory mice.</title>
        <authorList>
            <person name="Navarre W."/>
            <person name="Wong E."/>
            <person name="Huang K."/>
            <person name="Tropini C."/>
            <person name="Ng K."/>
            <person name="Yu B."/>
        </authorList>
    </citation>
    <scope>NUCLEOTIDE SEQUENCE</scope>
    <source>
        <strain evidence="1">NM01_1-7b</strain>
    </source>
</reference>
<keyword evidence="1" id="KW-0548">Nucleotidyltransferase</keyword>
<dbReference type="Proteomes" id="UP000304953">
    <property type="component" value="Unassembled WGS sequence"/>
</dbReference>